<dbReference type="Proteomes" id="UP001530293">
    <property type="component" value="Unassembled WGS sequence"/>
</dbReference>
<keyword evidence="2" id="KW-0472">Membrane</keyword>
<keyword evidence="4" id="KW-1185">Reference proteome</keyword>
<sequence length="969" mass="103983">MLLYVGDPINLPSTILGFRFHLLHKGEIIMDQSTSSPSSSSVVMERQDDGDGASSSTSTAAAAAAMATTTAMTLPPSPPGEPAIRSPPPPSTNATDSSSSPSSSSLAASSSSDSPSSDSPSSPSIRPPLIPSASEIAAATPTASTATAARTLHRKQPSGTHATDLDDDDHVVGKNEGVGSSSNSRTIIILNGGTSHNNSNEQNGHDANHDTMRRGHGSNNNYNSTTVVDENNISNSIQNNISRTNSSSNIHNLQSPSRITYATTATAAIASTTQNTHPGRRSIALRLHELIDPTPTPPTQLQPSNGSNSSSNNNNNASFVSISSSPLILSSVRSLRRFRSLSLSGLPFAHVVNAAVEEESEATATNATATTTAADGNELHPLMSNNNSKDINATNANGDKIIDRGSITVSWYEGTTSTEMSEHVYNCVLRKLNADRSKVEEQGKLKLEDVRLIDESVTPHGEVVLCPFLPDGSTFVLQFKTSIDKPPTPPPPPPPPPPATTSSTAPITMISSHRATTMSSLPPWYASRAPESPSAEPRSPYLLNSHRSYNDYLLHQQSNNAVQHQQIQTQQLLGAVAALLQRQQQQQHQSATASGVSYGQSQMNGIGSLPTSTTTLPPVVPSISSVAEEDEEEEFTSPTKRFQLPLPGKEDGDNDNDEKVEEGDETMTTPMSSNSPIKMSNNSLLATTLGTSTSANALDAIAEHATTTNTSTSPQPPTATLTTDQLIEQQLRQLNELFVLRKLASGFGQEGNVGIDVGGVGKSANAAAAILPQDDDDDQLFRAYYRAEKKQVIFVIANYFVLFLSLIALSAEIQSRLPQWMDWVQQNYDSVQNCATDQGALIECLSNGDFSGLVASFLLWATQSASAKRIFLFGFDTPKKLWTVVYEALVTAVCWGMSYLFIRRGLNPNTRQNFIQQYWKDAVYGSLAGFNAAFMKAVLKNLIPQEVALEALEGRQLRIRHWLLSLMED</sequence>
<feature type="compositionally biased region" description="Low complexity" evidence="1">
    <location>
        <begin position="526"/>
        <end position="540"/>
    </location>
</feature>
<feature type="compositionally biased region" description="Low complexity" evidence="1">
    <location>
        <begin position="131"/>
        <end position="150"/>
    </location>
</feature>
<keyword evidence="2" id="KW-1133">Transmembrane helix</keyword>
<feature type="compositionally biased region" description="Polar residues" evidence="1">
    <location>
        <begin position="666"/>
        <end position="678"/>
    </location>
</feature>
<feature type="region of interest" description="Disordered" evidence="1">
    <location>
        <begin position="626"/>
        <end position="678"/>
    </location>
</feature>
<protein>
    <submittedName>
        <fullName evidence="3">Uncharacterized protein</fullName>
    </submittedName>
</protein>
<feature type="compositionally biased region" description="Polar residues" evidence="1">
    <location>
        <begin position="178"/>
        <end position="202"/>
    </location>
</feature>
<keyword evidence="2" id="KW-0812">Transmembrane</keyword>
<reference evidence="3 4" key="1">
    <citation type="submission" date="2024-10" db="EMBL/GenBank/DDBJ databases">
        <title>Updated reference genomes for cyclostephanoid diatoms.</title>
        <authorList>
            <person name="Roberts W.R."/>
            <person name="Alverson A.J."/>
        </authorList>
    </citation>
    <scope>NUCLEOTIDE SEQUENCE [LARGE SCALE GENOMIC DNA]</scope>
    <source>
        <strain evidence="3 4">AJA232-27</strain>
    </source>
</reference>
<accession>A0ABD3M6B1</accession>
<feature type="transmembrane region" description="Helical" evidence="2">
    <location>
        <begin position="881"/>
        <end position="902"/>
    </location>
</feature>
<proteinExistence type="predicted"/>
<feature type="region of interest" description="Disordered" evidence="1">
    <location>
        <begin position="291"/>
        <end position="314"/>
    </location>
</feature>
<dbReference type="PANTHER" id="PTHR20916">
    <property type="entry name" value="CYSTEINE AND GLYCINE-RICH PROTEIN 2 BINDING PROTEIN"/>
    <property type="match status" value="1"/>
</dbReference>
<name>A0ABD3M6B1_9STRA</name>
<feature type="compositionally biased region" description="Pro residues" evidence="1">
    <location>
        <begin position="75"/>
        <end position="91"/>
    </location>
</feature>
<feature type="compositionally biased region" description="Low complexity" evidence="1">
    <location>
        <begin position="92"/>
        <end position="124"/>
    </location>
</feature>
<dbReference type="AlphaFoldDB" id="A0ABD3M6B1"/>
<feature type="compositionally biased region" description="Pro residues" evidence="1">
    <location>
        <begin position="486"/>
        <end position="499"/>
    </location>
</feature>
<feature type="region of interest" description="Disordered" evidence="1">
    <location>
        <begin position="32"/>
        <end position="218"/>
    </location>
</feature>
<organism evidence="3 4">
    <name type="scientific">Discostella pseudostelligera</name>
    <dbReference type="NCBI Taxonomy" id="259834"/>
    <lineage>
        <taxon>Eukaryota</taxon>
        <taxon>Sar</taxon>
        <taxon>Stramenopiles</taxon>
        <taxon>Ochrophyta</taxon>
        <taxon>Bacillariophyta</taxon>
        <taxon>Coscinodiscophyceae</taxon>
        <taxon>Thalassiosirophycidae</taxon>
        <taxon>Stephanodiscales</taxon>
        <taxon>Stephanodiscaceae</taxon>
        <taxon>Discostella</taxon>
    </lineage>
</organism>
<feature type="region of interest" description="Disordered" evidence="1">
    <location>
        <begin position="521"/>
        <end position="543"/>
    </location>
</feature>
<gene>
    <name evidence="3" type="ORF">ACHAWU_000358</name>
</gene>
<feature type="compositionally biased region" description="Low complexity" evidence="1">
    <location>
        <begin position="304"/>
        <end position="314"/>
    </location>
</feature>
<feature type="region of interest" description="Disordered" evidence="1">
    <location>
        <begin position="360"/>
        <end position="391"/>
    </location>
</feature>
<feature type="compositionally biased region" description="Basic and acidic residues" evidence="1">
    <location>
        <begin position="203"/>
        <end position="213"/>
    </location>
</feature>
<dbReference type="EMBL" id="JALLBG020000254">
    <property type="protein sequence ID" value="KAL3757717.1"/>
    <property type="molecule type" value="Genomic_DNA"/>
</dbReference>
<comment type="caution">
    <text evidence="3">The sequence shown here is derived from an EMBL/GenBank/DDBJ whole genome shotgun (WGS) entry which is preliminary data.</text>
</comment>
<feature type="compositionally biased region" description="Low complexity" evidence="1">
    <location>
        <begin position="53"/>
        <end position="73"/>
    </location>
</feature>
<evidence type="ECO:0000313" key="4">
    <source>
        <dbReference type="Proteomes" id="UP001530293"/>
    </source>
</evidence>
<feature type="compositionally biased region" description="Acidic residues" evidence="1">
    <location>
        <begin position="652"/>
        <end position="665"/>
    </location>
</feature>
<feature type="region of interest" description="Disordered" evidence="1">
    <location>
        <begin position="481"/>
        <end position="505"/>
    </location>
</feature>
<feature type="transmembrane region" description="Helical" evidence="2">
    <location>
        <begin position="792"/>
        <end position="811"/>
    </location>
</feature>
<feature type="compositionally biased region" description="Low complexity" evidence="1">
    <location>
        <begin position="362"/>
        <end position="374"/>
    </location>
</feature>
<evidence type="ECO:0000256" key="1">
    <source>
        <dbReference type="SAM" id="MobiDB-lite"/>
    </source>
</evidence>
<dbReference type="PANTHER" id="PTHR20916:SF26">
    <property type="entry name" value="CYSTEINE-RICH PROTEIN 2-BINDING PROTEIN"/>
    <property type="match status" value="1"/>
</dbReference>
<evidence type="ECO:0000313" key="3">
    <source>
        <dbReference type="EMBL" id="KAL3757717.1"/>
    </source>
</evidence>
<evidence type="ECO:0000256" key="2">
    <source>
        <dbReference type="SAM" id="Phobius"/>
    </source>
</evidence>